<protein>
    <submittedName>
        <fullName evidence="1">Uncharacterized protein</fullName>
    </submittedName>
</protein>
<sequence length="67" mass="7018">MKSQDELRAVFAELDRSADRALAGLAKVRTGVDADPAPLPSSFIPVPLQECLAVAALLSLFKLGIPG</sequence>
<dbReference type="Proteomes" id="UP000183900">
    <property type="component" value="Unassembled WGS sequence"/>
</dbReference>
<dbReference type="AlphaFoldDB" id="A0A0K6IA13"/>
<dbReference type="OrthoDB" id="7679134at2"/>
<dbReference type="RefSeq" id="WP_055456909.1">
    <property type="nucleotide sequence ID" value="NZ_CYHE01000016.1"/>
</dbReference>
<organism evidence="1 2">
    <name type="scientific">Pannonibacter indicus</name>
    <dbReference type="NCBI Taxonomy" id="466044"/>
    <lineage>
        <taxon>Bacteria</taxon>
        <taxon>Pseudomonadati</taxon>
        <taxon>Pseudomonadota</taxon>
        <taxon>Alphaproteobacteria</taxon>
        <taxon>Hyphomicrobiales</taxon>
        <taxon>Stappiaceae</taxon>
        <taxon>Pannonibacter</taxon>
    </lineage>
</organism>
<evidence type="ECO:0000313" key="1">
    <source>
        <dbReference type="EMBL" id="CUB00137.1"/>
    </source>
</evidence>
<dbReference type="EMBL" id="CYHE01000016">
    <property type="protein sequence ID" value="CUB00137.1"/>
    <property type="molecule type" value="Genomic_DNA"/>
</dbReference>
<accession>A0A0K6IA13</accession>
<evidence type="ECO:0000313" key="2">
    <source>
        <dbReference type="Proteomes" id="UP000183900"/>
    </source>
</evidence>
<reference evidence="2" key="1">
    <citation type="submission" date="2015-08" db="EMBL/GenBank/DDBJ databases">
        <authorList>
            <person name="Varghese N."/>
        </authorList>
    </citation>
    <scope>NUCLEOTIDE SEQUENCE [LARGE SCALE GENOMIC DNA]</scope>
    <source>
        <strain evidence="2">DSM 23407</strain>
    </source>
</reference>
<gene>
    <name evidence="1" type="ORF">Ga0061067_11652</name>
</gene>
<name>A0A0K6IA13_9HYPH</name>
<keyword evidence="2" id="KW-1185">Reference proteome</keyword>
<proteinExistence type="predicted"/>